<protein>
    <recommendedName>
        <fullName evidence="2">Protein TIFY</fullName>
    </recommendedName>
    <alternativeName>
        <fullName evidence="2">Jasmonate ZIM domain-containing protein</fullName>
    </alternativeName>
</protein>
<gene>
    <name evidence="5" type="primary">LOC104592780</name>
</gene>
<dbReference type="GO" id="GO:2000022">
    <property type="term" value="P:regulation of jasmonic acid mediated signaling pathway"/>
    <property type="evidence" value="ECO:0000318"/>
    <property type="project" value="GO_Central"/>
</dbReference>
<reference evidence="5" key="1">
    <citation type="submission" date="2025-08" db="UniProtKB">
        <authorList>
            <consortium name="RefSeq"/>
        </authorList>
    </citation>
    <scope>IDENTIFICATION</scope>
</reference>
<comment type="similarity">
    <text evidence="1 2">Belongs to the TIFY/JAZ family.</text>
</comment>
<evidence type="ECO:0000256" key="2">
    <source>
        <dbReference type="RuleBase" id="RU369065"/>
    </source>
</evidence>
<keyword evidence="4" id="KW-1185">Reference proteome</keyword>
<dbReference type="GO" id="GO:0031347">
    <property type="term" value="P:regulation of defense response"/>
    <property type="evidence" value="ECO:0000318"/>
    <property type="project" value="GO_Central"/>
</dbReference>
<organism evidence="4 5">
    <name type="scientific">Nelumbo nucifera</name>
    <name type="common">Sacred lotus</name>
    <dbReference type="NCBI Taxonomy" id="4432"/>
    <lineage>
        <taxon>Eukaryota</taxon>
        <taxon>Viridiplantae</taxon>
        <taxon>Streptophyta</taxon>
        <taxon>Embryophyta</taxon>
        <taxon>Tracheophyta</taxon>
        <taxon>Spermatophyta</taxon>
        <taxon>Magnoliopsida</taxon>
        <taxon>Proteales</taxon>
        <taxon>Nelumbonaceae</taxon>
        <taxon>Nelumbo</taxon>
    </lineage>
</organism>
<comment type="subcellular location">
    <subcellularLocation>
        <location evidence="2">Nucleus</location>
    </subcellularLocation>
</comment>
<evidence type="ECO:0000313" key="5">
    <source>
        <dbReference type="RefSeq" id="XP_010250565.1"/>
    </source>
</evidence>
<accession>A0A1U7ZAM7</accession>
<proteinExistence type="inferred from homology"/>
<keyword evidence="2" id="KW-0539">Nucleus</keyword>
<dbReference type="InParanoid" id="A0A1U7ZAM7"/>
<feature type="domain" description="Tify" evidence="3">
    <location>
        <begin position="90"/>
        <end position="124"/>
    </location>
</feature>
<sequence length="194" mass="21213">MSRATVELDFFGMERQNQRKTLRRIQSAISKLNPQLLKTVIASGTSYVSLDGKPPENGTCRPTTPKENQNFVSTLPVVNPISPRAVSESPSPETAPLTIFYNGTVSVFDVPRDKAEKIMKLAEIGSTANCNAAVTADPKVVASSSTDEHELLESLNGGWLWCRLMGIHWNVRWTNKKNLAGGDSPDSQTPGVTW</sequence>
<dbReference type="RefSeq" id="XP_010250565.1">
    <property type="nucleotide sequence ID" value="XM_010252263.1"/>
</dbReference>
<dbReference type="FunCoup" id="A0A1U7ZAM7">
    <property type="interactions" value="334"/>
</dbReference>
<dbReference type="GeneID" id="104592780"/>
<keyword evidence="2" id="KW-1184">Jasmonic acid signaling pathway</keyword>
<dbReference type="PROSITE" id="PS51320">
    <property type="entry name" value="TIFY"/>
    <property type="match status" value="1"/>
</dbReference>
<name>A0A1U7ZAM7_NELNU</name>
<dbReference type="GO" id="GO:0005634">
    <property type="term" value="C:nucleus"/>
    <property type="evidence" value="ECO:0000318"/>
    <property type="project" value="GO_Central"/>
</dbReference>
<evidence type="ECO:0000256" key="1">
    <source>
        <dbReference type="ARBA" id="ARBA00008614"/>
    </source>
</evidence>
<dbReference type="InterPro" id="IPR010399">
    <property type="entry name" value="Tify_dom"/>
</dbReference>
<dbReference type="Proteomes" id="UP000189703">
    <property type="component" value="Unplaced"/>
</dbReference>
<dbReference type="PANTHER" id="PTHR33077">
    <property type="entry name" value="PROTEIN TIFY 4A-RELATED-RELATED"/>
    <property type="match status" value="1"/>
</dbReference>
<comment type="function">
    <text evidence="2">Repressor of jasmonate responses.</text>
</comment>
<dbReference type="STRING" id="4432.A0A1U7ZAM7"/>
<dbReference type="GO" id="GO:0009611">
    <property type="term" value="P:response to wounding"/>
    <property type="evidence" value="ECO:0000318"/>
    <property type="project" value="GO_Central"/>
</dbReference>
<dbReference type="OrthoDB" id="1914366at2759"/>
<dbReference type="eggNOG" id="ENOG502RZEQ">
    <property type="taxonomic scope" value="Eukaryota"/>
</dbReference>
<dbReference type="Pfam" id="PF06200">
    <property type="entry name" value="tify"/>
    <property type="match status" value="1"/>
</dbReference>
<dbReference type="InterPro" id="IPR040390">
    <property type="entry name" value="TIFY/JAZ"/>
</dbReference>
<comment type="domain">
    <text evidence="2">The jas domain is required for interaction with COI1.</text>
</comment>
<evidence type="ECO:0000313" key="4">
    <source>
        <dbReference type="Proteomes" id="UP000189703"/>
    </source>
</evidence>
<dbReference type="AlphaFoldDB" id="A0A1U7ZAM7"/>
<dbReference type="PANTHER" id="PTHR33077:SF5">
    <property type="entry name" value="PROTEIN TIFY 9"/>
    <property type="match status" value="1"/>
</dbReference>
<dbReference type="SMART" id="SM00979">
    <property type="entry name" value="TIFY"/>
    <property type="match status" value="1"/>
</dbReference>
<evidence type="ECO:0000259" key="3">
    <source>
        <dbReference type="PROSITE" id="PS51320"/>
    </source>
</evidence>